<dbReference type="GO" id="GO:0008239">
    <property type="term" value="F:dipeptidyl-peptidase activity"/>
    <property type="evidence" value="ECO:0007669"/>
    <property type="project" value="TreeGrafter"/>
</dbReference>
<feature type="region of interest" description="Disordered" evidence="6">
    <location>
        <begin position="719"/>
        <end position="739"/>
    </location>
</feature>
<dbReference type="GO" id="GO:0006508">
    <property type="term" value="P:proteolysis"/>
    <property type="evidence" value="ECO:0007669"/>
    <property type="project" value="UniProtKB-KW"/>
</dbReference>
<keyword evidence="2" id="KW-0645">Protease</keyword>
<dbReference type="Proteomes" id="UP000604046">
    <property type="component" value="Unassembled WGS sequence"/>
</dbReference>
<evidence type="ECO:0000256" key="6">
    <source>
        <dbReference type="SAM" id="MobiDB-lite"/>
    </source>
</evidence>
<dbReference type="InterPro" id="IPR029058">
    <property type="entry name" value="AB_hydrolase_fold"/>
</dbReference>
<organism evidence="7 8">
    <name type="scientific">Symbiodinium natans</name>
    <dbReference type="NCBI Taxonomy" id="878477"/>
    <lineage>
        <taxon>Eukaryota</taxon>
        <taxon>Sar</taxon>
        <taxon>Alveolata</taxon>
        <taxon>Dinophyceae</taxon>
        <taxon>Suessiales</taxon>
        <taxon>Symbiodiniaceae</taxon>
        <taxon>Symbiodinium</taxon>
    </lineage>
</organism>
<reference evidence="7" key="1">
    <citation type="submission" date="2021-02" db="EMBL/GenBank/DDBJ databases">
        <authorList>
            <person name="Dougan E. K."/>
            <person name="Rhodes N."/>
            <person name="Thang M."/>
            <person name="Chan C."/>
        </authorList>
    </citation>
    <scope>NUCLEOTIDE SEQUENCE</scope>
</reference>
<protein>
    <submittedName>
        <fullName evidence="7">PRCP protein</fullName>
    </submittedName>
</protein>
<comment type="similarity">
    <text evidence="1">Belongs to the peptidase S28 family.</text>
</comment>
<name>A0A812R935_9DINO</name>
<dbReference type="GO" id="GO:0070008">
    <property type="term" value="F:serine-type exopeptidase activity"/>
    <property type="evidence" value="ECO:0007669"/>
    <property type="project" value="InterPro"/>
</dbReference>
<evidence type="ECO:0000256" key="1">
    <source>
        <dbReference type="ARBA" id="ARBA00011079"/>
    </source>
</evidence>
<evidence type="ECO:0000256" key="3">
    <source>
        <dbReference type="ARBA" id="ARBA00022729"/>
    </source>
</evidence>
<dbReference type="Pfam" id="PF05577">
    <property type="entry name" value="Peptidase_S28"/>
    <property type="match status" value="1"/>
</dbReference>
<evidence type="ECO:0000313" key="7">
    <source>
        <dbReference type="EMBL" id="CAE7425710.1"/>
    </source>
</evidence>
<dbReference type="Gene3D" id="3.40.50.1820">
    <property type="entry name" value="alpha/beta hydrolase"/>
    <property type="match status" value="2"/>
</dbReference>
<dbReference type="InterPro" id="IPR008491">
    <property type="entry name" value="CDK5RAP3"/>
</dbReference>
<keyword evidence="3" id="KW-0732">Signal</keyword>
<proteinExistence type="inferred from homology"/>
<evidence type="ECO:0000256" key="2">
    <source>
        <dbReference type="ARBA" id="ARBA00022670"/>
    </source>
</evidence>
<evidence type="ECO:0000256" key="4">
    <source>
        <dbReference type="ARBA" id="ARBA00022801"/>
    </source>
</evidence>
<evidence type="ECO:0000313" key="8">
    <source>
        <dbReference type="Proteomes" id="UP000604046"/>
    </source>
</evidence>
<keyword evidence="4" id="KW-0378">Hydrolase</keyword>
<evidence type="ECO:0000256" key="5">
    <source>
        <dbReference type="ARBA" id="ARBA00023180"/>
    </source>
</evidence>
<sequence length="833" mass="91658">MASEIAVQCGKLPAWLLTRRLIPEDYPKLLAAAQVRISEARQEAISDEAASGLISEHGENVHYLAAKQIYEAVVQTPEGQAKSLLGGHTHSGPAKWKAVLDAYQRRHLGWASAARLLIQNVNYEIPALKKHAASCERQVSDCTAREAELDRQEASARTRYRELLAEMGIEGFDIRKELRAHSAQAFDQTPCLAFPTSRLNSTLVSISLRVPRTRLGTMPPLLCLSLLWTSLALGGANEELSDGSCALSLRAERQSPPIPLQSFRGPKIEAAEGYHQVAQARRSKGDDRPSTKDCRWELFEQPLSHFDPTNVTFQQRVCIYDGYVNGGGGPIFFYTGNEAAVDLYVNNTGLMWELGKEVGALLVFAEHRYFGESSPTLTGMSSCLKYLTSEEALADFAKIAWNLTHVATEDGSYVAPTSKIVTFGGSYGARLSATMRLKYPHLISGAIASSMVVNQMVDTPKEEWGNFWRAVRYGMDLVPHCGDGTLAMTLVLFDAMMSSKASLIAPALNAAMPGLCRPLESGADLFSLGIALVTKLETLAQSSFPFESNYMTVGGYMENPIVLPPFPLQALCEKFNETAAAINITGDMDQLIYTMTMNGLTVEADWSSTESNDYSAEDFNTSGMPELIAAIFEAQVSMWGEDPSAVFLCPVPTTTTTSTTLVSDDVCRKELDDDSEAWRALTVNDLWAWANAPPTGLVYLAPPSMHLDRDWTVKEQIPSEEAKKETSAQGLASDGLPGARPGKIDLRANEFKYSLKSMVREMSNVFFTVGELDPWGWAGLTEEMALQHPSNRFAKIKRGGHHADTFFSTDQDYEELRQVREAEKQFIKDIIGK</sequence>
<dbReference type="EMBL" id="CAJNDS010002312">
    <property type="protein sequence ID" value="CAE7425710.1"/>
    <property type="molecule type" value="Genomic_DNA"/>
</dbReference>
<dbReference type="OrthoDB" id="1735038at2759"/>
<dbReference type="InterPro" id="IPR008758">
    <property type="entry name" value="Peptidase_S28"/>
</dbReference>
<dbReference type="SUPFAM" id="SSF53474">
    <property type="entry name" value="alpha/beta-Hydrolases"/>
    <property type="match status" value="1"/>
</dbReference>
<dbReference type="PANTHER" id="PTHR11010:SF38">
    <property type="entry name" value="LYSOSOMAL PRO-X CARBOXYPEPTIDASE"/>
    <property type="match status" value="1"/>
</dbReference>
<keyword evidence="8" id="KW-1185">Reference proteome</keyword>
<dbReference type="Pfam" id="PF05600">
    <property type="entry name" value="CDK5RAP3"/>
    <property type="match status" value="1"/>
</dbReference>
<gene>
    <name evidence="7" type="primary">PRCP</name>
    <name evidence="7" type="ORF">SNAT2548_LOCUS23168</name>
</gene>
<comment type="caution">
    <text evidence="7">The sequence shown here is derived from an EMBL/GenBank/DDBJ whole genome shotgun (WGS) entry which is preliminary data.</text>
</comment>
<dbReference type="PANTHER" id="PTHR11010">
    <property type="entry name" value="PROTEASE S28 PRO-X CARBOXYPEPTIDASE-RELATED"/>
    <property type="match status" value="1"/>
</dbReference>
<keyword evidence="5" id="KW-0325">Glycoprotein</keyword>
<dbReference type="AlphaFoldDB" id="A0A812R935"/>
<accession>A0A812R935</accession>